<evidence type="ECO:0000256" key="1">
    <source>
        <dbReference type="SAM" id="MobiDB-lite"/>
    </source>
</evidence>
<evidence type="ECO:0000313" key="2">
    <source>
        <dbReference type="EMBL" id="CAC5425162.1"/>
    </source>
</evidence>
<evidence type="ECO:0000313" key="3">
    <source>
        <dbReference type="Proteomes" id="UP000507470"/>
    </source>
</evidence>
<dbReference type="Proteomes" id="UP000507470">
    <property type="component" value="Unassembled WGS sequence"/>
</dbReference>
<feature type="compositionally biased region" description="Basic residues" evidence="1">
    <location>
        <begin position="864"/>
        <end position="873"/>
    </location>
</feature>
<accession>A0A6J8EZF8</accession>
<proteinExistence type="predicted"/>
<organism evidence="2 3">
    <name type="scientific">Mytilus coruscus</name>
    <name type="common">Sea mussel</name>
    <dbReference type="NCBI Taxonomy" id="42192"/>
    <lineage>
        <taxon>Eukaryota</taxon>
        <taxon>Metazoa</taxon>
        <taxon>Spiralia</taxon>
        <taxon>Lophotrochozoa</taxon>
        <taxon>Mollusca</taxon>
        <taxon>Bivalvia</taxon>
        <taxon>Autobranchia</taxon>
        <taxon>Pteriomorphia</taxon>
        <taxon>Mytilida</taxon>
        <taxon>Mytiloidea</taxon>
        <taxon>Mytilidae</taxon>
        <taxon>Mytilinae</taxon>
        <taxon>Mytilus</taxon>
    </lineage>
</organism>
<reference evidence="2 3" key="1">
    <citation type="submission" date="2020-06" db="EMBL/GenBank/DDBJ databases">
        <authorList>
            <person name="Li R."/>
            <person name="Bekaert M."/>
        </authorList>
    </citation>
    <scope>NUCLEOTIDE SEQUENCE [LARGE SCALE GENOMIC DNA]</scope>
    <source>
        <strain evidence="3">wild</strain>
    </source>
</reference>
<gene>
    <name evidence="2" type="ORF">MCOR_57007</name>
</gene>
<feature type="region of interest" description="Disordered" evidence="1">
    <location>
        <begin position="862"/>
        <end position="897"/>
    </location>
</feature>
<dbReference type="OrthoDB" id="6100007at2759"/>
<sequence length="897" mass="104180">MFENVPLLRELSTKLFSENNFTWISLKDILQFLRQHHNITDHIKEIKRFNILKEFKGHKFGVLEKESEPYINVTSFLRYIFNHCDQLQICSEIVLQIQSKLTQKRDEFCLQNTQDLYKVIASKNFTYSKLQDVVYNEISIDEDKISSLHKQYKYNFTKDEWIKICLVETHFLLEFEEAEYAEFEEQLAAKYIFLQNIEAVKEITKSINRTSKRTIKSRQKRQNTASENEEIQIYSEKVHIVKKVEFELTDLFENEIEKVIVSNCINKCKHEFSCHVFAELKNEHCLNNEELIQTIQLHLNRKHDLKCGLIILLQPDTFASFLADNGKIARFRFLEEFQQTGLPERIIFAYRLPDLTTKPDVHIPETIPPCEECHINDNKPSAPLHWKNFNLLQEWSLKDFLLLGQTAVPSSLFSAATHATVEFAGVKFKTRSVDGKLYLEYVEKSIINKILNIAPSLQRLVVCEEKYTFTPDDFKAATRSQRQKTQTYPISHLKTKEEIMSATKFDKTTIITTTEGKRLISTYLASNASDLKFQRNIVVDFDSELHLSQCNCISEECQCEIYTSPIQYNFSLLGESFIHKLEDIKQCKGEAEMAQVDWLLQYLPDLKPGKSCVSFLSSGDIDAITIHMFTLSYVWPRSVDGKYLHPVHIVLQKPGSVMDVYNITEILQILEQAWNDPYIGIKMSIFLSLGGNDFLPKFYGISHSTILQTIMKNQNLRENLVKVQHNNNKIEVEFDSNLYVELMKILYCPKAYNYSELSFEEVRQLTIKVPTIKDINQNRNPKLWLPASSVLKRLSLNVICYIKYLLTAGSADTRLLNFLSDGCLKKSVSGEIEFELGEEAHVEDINSMILVPSNVLLEKNLAKQTKKKKTSKRKQNETPQKGRRKKVQNRTSTPKKN</sequence>
<protein>
    <submittedName>
        <fullName evidence="2">Uncharacterized protein</fullName>
    </submittedName>
</protein>
<keyword evidence="3" id="KW-1185">Reference proteome</keyword>
<dbReference type="AlphaFoldDB" id="A0A6J8EZF8"/>
<name>A0A6J8EZF8_MYTCO</name>
<feature type="compositionally biased region" description="Basic residues" evidence="1">
    <location>
        <begin position="881"/>
        <end position="897"/>
    </location>
</feature>
<dbReference type="EMBL" id="CACVKT020010193">
    <property type="protein sequence ID" value="CAC5425162.1"/>
    <property type="molecule type" value="Genomic_DNA"/>
</dbReference>